<evidence type="ECO:0000313" key="2">
    <source>
        <dbReference type="EMBL" id="ABZ06045.1"/>
    </source>
</evidence>
<accession>B3T0D6</accession>
<name>B3T0D6_9ZZZZ</name>
<feature type="compositionally biased region" description="Basic residues" evidence="1">
    <location>
        <begin position="31"/>
        <end position="42"/>
    </location>
</feature>
<feature type="region of interest" description="Disordered" evidence="1">
    <location>
        <begin position="1"/>
        <end position="42"/>
    </location>
</feature>
<organism evidence="2">
    <name type="scientific">uncultured marine microorganism HF4000_005H07</name>
    <dbReference type="NCBI Taxonomy" id="455506"/>
    <lineage>
        <taxon>unclassified sequences</taxon>
        <taxon>environmental samples</taxon>
    </lineage>
</organism>
<dbReference type="EMBL" id="EU016565">
    <property type="protein sequence ID" value="ABZ06045.1"/>
    <property type="molecule type" value="Genomic_DNA"/>
</dbReference>
<sequence length="42" mass="4938">MVNGWALGHSARHTVRLKPSHSRSFVPQSAFHHRRSRRYNVL</sequence>
<protein>
    <submittedName>
        <fullName evidence="2">Uncharacterized protein</fullName>
    </submittedName>
</protein>
<reference evidence="2" key="1">
    <citation type="journal article" date="2008" name="ISME J.">
        <title>Genomic patterns of recombination, clonal divergence and environment in marine microbial populations.</title>
        <authorList>
            <person name="Konstantinidis K.T."/>
            <person name="Delong E.F."/>
        </authorList>
    </citation>
    <scope>NUCLEOTIDE SEQUENCE</scope>
</reference>
<feature type="compositionally biased region" description="Basic residues" evidence="1">
    <location>
        <begin position="10"/>
        <end position="21"/>
    </location>
</feature>
<proteinExistence type="predicted"/>
<gene>
    <name evidence="2" type="ORF">ALOHA_HF4000005H07ctg1g13</name>
</gene>
<evidence type="ECO:0000256" key="1">
    <source>
        <dbReference type="SAM" id="MobiDB-lite"/>
    </source>
</evidence>
<dbReference type="AlphaFoldDB" id="B3T0D6"/>